<sequence>MKKMLVHGQKDMLQIAIIDESSLYEYYMEKTEHAGQLVGSIYKGRVVNVLPGMQAAFVDIGLPKNAFLYIDDVLHPHLERQPKEKPQIGQLLQPGQELLVQVMKEPLGGKGARVTTHFSLPGRYLVYMPIADYIGVSKKVSTEAERSRMRAVGERIRLPGEGVILRTAAEGESLESLQQDVQFLREHWHEIRQRGETASAPTLVHRDADLVHRLVRDLLTTEIDEIWIDDGSVYRKTRATMKRLAPAMLPRLRLFEPQIGGASLFQLNHIHEQLQEASQRRYRLKCGGDLVWDQTEALTVVDVNTGRFVGTSDLEDTVFRTNVEAAEQIARLLRLRDVGGIIIVDFIDMEEEQHREQVMHLLERRVRSDRTKCQVVGWTRLGLLEMTRKKVREQKILPVKDSVGHRDEARS</sequence>
<keyword evidence="5" id="KW-0694">RNA-binding</keyword>
<evidence type="ECO:0000256" key="3">
    <source>
        <dbReference type="ARBA" id="ARBA00022801"/>
    </source>
</evidence>
<evidence type="ECO:0000259" key="6">
    <source>
        <dbReference type="PROSITE" id="PS50126"/>
    </source>
</evidence>
<evidence type="ECO:0000256" key="4">
    <source>
        <dbReference type="ARBA" id="ARBA00022842"/>
    </source>
</evidence>
<dbReference type="PANTHER" id="PTHR30001">
    <property type="entry name" value="RIBONUCLEASE"/>
    <property type="match status" value="1"/>
</dbReference>
<dbReference type="SMART" id="SM00316">
    <property type="entry name" value="S1"/>
    <property type="match status" value="1"/>
</dbReference>
<reference evidence="7 8" key="1">
    <citation type="submission" date="2020-01" db="EMBL/GenBank/DDBJ databases">
        <title>Paenibacillus soybeanensis sp. nov. isolated from the nodules of soybean (Glycine max(L.) Merr).</title>
        <authorList>
            <person name="Wang H."/>
        </authorList>
    </citation>
    <scope>NUCLEOTIDE SEQUENCE [LARGE SCALE GENOMIC DNA]</scope>
    <source>
        <strain evidence="7 8">DSM 23054</strain>
    </source>
</reference>
<comment type="caution">
    <text evidence="7">The sequence shown here is derived from an EMBL/GenBank/DDBJ whole genome shotgun (WGS) entry which is preliminary data.</text>
</comment>
<dbReference type="SUPFAM" id="SSF50249">
    <property type="entry name" value="Nucleic acid-binding proteins"/>
    <property type="match status" value="1"/>
</dbReference>
<comment type="cofactor">
    <cofactor evidence="1">
        <name>Mg(2+)</name>
        <dbReference type="ChEBI" id="CHEBI:18420"/>
    </cofactor>
</comment>
<evidence type="ECO:0000256" key="1">
    <source>
        <dbReference type="ARBA" id="ARBA00001946"/>
    </source>
</evidence>
<feature type="domain" description="S1 motif" evidence="6">
    <location>
        <begin position="39"/>
        <end position="104"/>
    </location>
</feature>
<dbReference type="InterPro" id="IPR012340">
    <property type="entry name" value="NA-bd_OB-fold"/>
</dbReference>
<keyword evidence="2" id="KW-0479">Metal-binding</keyword>
<evidence type="ECO:0000256" key="2">
    <source>
        <dbReference type="ARBA" id="ARBA00022723"/>
    </source>
</evidence>
<dbReference type="RefSeq" id="WP_161694065.1">
    <property type="nucleotide sequence ID" value="NZ_JAAAMU010000001.1"/>
</dbReference>
<gene>
    <name evidence="7" type="ORF">GT003_02600</name>
</gene>
<evidence type="ECO:0000313" key="8">
    <source>
        <dbReference type="Proteomes" id="UP000558113"/>
    </source>
</evidence>
<keyword evidence="3" id="KW-0378">Hydrolase</keyword>
<dbReference type="Pfam" id="PF10150">
    <property type="entry name" value="RNase_E_G"/>
    <property type="match status" value="1"/>
</dbReference>
<dbReference type="GO" id="GO:0004540">
    <property type="term" value="F:RNA nuclease activity"/>
    <property type="evidence" value="ECO:0007669"/>
    <property type="project" value="InterPro"/>
</dbReference>
<dbReference type="Gene3D" id="2.40.50.140">
    <property type="entry name" value="Nucleic acid-binding proteins"/>
    <property type="match status" value="1"/>
</dbReference>
<dbReference type="InterPro" id="IPR004659">
    <property type="entry name" value="RNase_E/G"/>
</dbReference>
<keyword evidence="8" id="KW-1185">Reference proteome</keyword>
<dbReference type="CDD" id="cd04453">
    <property type="entry name" value="S1_RNase_E"/>
    <property type="match status" value="1"/>
</dbReference>
<dbReference type="GO" id="GO:0006364">
    <property type="term" value="P:rRNA processing"/>
    <property type="evidence" value="ECO:0007669"/>
    <property type="project" value="TreeGrafter"/>
</dbReference>
<dbReference type="InterPro" id="IPR003029">
    <property type="entry name" value="S1_domain"/>
</dbReference>
<dbReference type="GO" id="GO:0046872">
    <property type="term" value="F:metal ion binding"/>
    <property type="evidence" value="ECO:0007669"/>
    <property type="project" value="UniProtKB-KW"/>
</dbReference>
<dbReference type="NCBIfam" id="TIGR00757">
    <property type="entry name" value="RNaseEG"/>
    <property type="match status" value="1"/>
</dbReference>
<proteinExistence type="predicted"/>
<dbReference type="PANTHER" id="PTHR30001:SF0">
    <property type="entry name" value="RIBONUCLEASE G"/>
    <property type="match status" value="1"/>
</dbReference>
<accession>A0A7X5BZZ1</accession>
<keyword evidence="4" id="KW-0460">Magnesium</keyword>
<dbReference type="GO" id="GO:0016787">
    <property type="term" value="F:hydrolase activity"/>
    <property type="evidence" value="ECO:0007669"/>
    <property type="project" value="UniProtKB-KW"/>
</dbReference>
<dbReference type="GO" id="GO:0003723">
    <property type="term" value="F:RNA binding"/>
    <property type="evidence" value="ECO:0007669"/>
    <property type="project" value="UniProtKB-KW"/>
</dbReference>
<dbReference type="Proteomes" id="UP000558113">
    <property type="component" value="Unassembled WGS sequence"/>
</dbReference>
<dbReference type="OrthoDB" id="9804278at2"/>
<evidence type="ECO:0000313" key="7">
    <source>
        <dbReference type="EMBL" id="NBC67879.1"/>
    </source>
</evidence>
<dbReference type="InterPro" id="IPR019307">
    <property type="entry name" value="RNA-bd_AU-1/RNase_E/G"/>
</dbReference>
<dbReference type="GO" id="GO:0005737">
    <property type="term" value="C:cytoplasm"/>
    <property type="evidence" value="ECO:0007669"/>
    <property type="project" value="TreeGrafter"/>
</dbReference>
<evidence type="ECO:0000256" key="5">
    <source>
        <dbReference type="ARBA" id="ARBA00022884"/>
    </source>
</evidence>
<name>A0A7X5BZZ1_9BACL</name>
<dbReference type="AlphaFoldDB" id="A0A7X5BZZ1"/>
<protein>
    <submittedName>
        <fullName evidence="7">Rne/Rng family ribonuclease</fullName>
    </submittedName>
</protein>
<dbReference type="PROSITE" id="PS50126">
    <property type="entry name" value="S1"/>
    <property type="match status" value="1"/>
</dbReference>
<organism evidence="7 8">
    <name type="scientific">Paenibacillus sacheonensis</name>
    <dbReference type="NCBI Taxonomy" id="742054"/>
    <lineage>
        <taxon>Bacteria</taxon>
        <taxon>Bacillati</taxon>
        <taxon>Bacillota</taxon>
        <taxon>Bacilli</taxon>
        <taxon>Bacillales</taxon>
        <taxon>Paenibacillaceae</taxon>
        <taxon>Paenibacillus</taxon>
    </lineage>
</organism>
<dbReference type="EMBL" id="JAAAMU010000001">
    <property type="protein sequence ID" value="NBC67879.1"/>
    <property type="molecule type" value="Genomic_DNA"/>
</dbReference>